<comment type="cofactor">
    <cofactor evidence="1 9">
        <name>FAD</name>
        <dbReference type="ChEBI" id="CHEBI:57692"/>
    </cofactor>
</comment>
<keyword evidence="6 9" id="KW-0560">Oxidoreductase</keyword>
<dbReference type="SUPFAM" id="SSF51730">
    <property type="entry name" value="FAD-linked oxidoreductase"/>
    <property type="match status" value="1"/>
</dbReference>
<keyword evidence="4 9" id="KW-0285">Flavoprotein</keyword>
<evidence type="ECO:0000256" key="3">
    <source>
        <dbReference type="ARBA" id="ARBA00006743"/>
    </source>
</evidence>
<comment type="catalytic activity">
    <reaction evidence="8">
        <text>(6S)-5-methyl-5,6,7,8-tetrahydrofolate + NAD(+) = (6R)-5,10-methylene-5,6,7,8-tetrahydrofolate + NADH + H(+)</text>
        <dbReference type="Rhea" id="RHEA:19821"/>
        <dbReference type="ChEBI" id="CHEBI:15378"/>
        <dbReference type="ChEBI" id="CHEBI:15636"/>
        <dbReference type="ChEBI" id="CHEBI:18608"/>
        <dbReference type="ChEBI" id="CHEBI:57540"/>
        <dbReference type="ChEBI" id="CHEBI:57945"/>
        <dbReference type="EC" id="1.5.1.54"/>
    </reaction>
    <physiologicalReaction direction="right-to-left" evidence="8">
        <dbReference type="Rhea" id="RHEA:19823"/>
    </physiologicalReaction>
</comment>
<dbReference type="Proteomes" id="UP000006365">
    <property type="component" value="Chromosome"/>
</dbReference>
<dbReference type="AlphaFoldDB" id="A0A7U4DQQ1"/>
<dbReference type="PANTHER" id="PTHR45754">
    <property type="entry name" value="METHYLENETETRAHYDROFOLATE REDUCTASE"/>
    <property type="match status" value="1"/>
</dbReference>
<evidence type="ECO:0000256" key="4">
    <source>
        <dbReference type="ARBA" id="ARBA00022630"/>
    </source>
</evidence>
<proteinExistence type="inferred from homology"/>
<organism evidence="10 11">
    <name type="scientific">Desulfobulbus propionicus (strain ATCC 33891 / DSM 2032 / VKM B-1956 / 1pr3)</name>
    <dbReference type="NCBI Taxonomy" id="577650"/>
    <lineage>
        <taxon>Bacteria</taxon>
        <taxon>Pseudomonadati</taxon>
        <taxon>Thermodesulfobacteriota</taxon>
        <taxon>Desulfobulbia</taxon>
        <taxon>Desulfobulbales</taxon>
        <taxon>Desulfobulbaceae</taxon>
        <taxon>Desulfobulbus</taxon>
    </lineage>
</organism>
<keyword evidence="11" id="KW-1185">Reference proteome</keyword>
<dbReference type="InterPro" id="IPR029041">
    <property type="entry name" value="FAD-linked_oxidoreductase-like"/>
</dbReference>
<evidence type="ECO:0000256" key="9">
    <source>
        <dbReference type="RuleBase" id="RU003862"/>
    </source>
</evidence>
<evidence type="ECO:0000256" key="7">
    <source>
        <dbReference type="ARBA" id="ARBA00034478"/>
    </source>
</evidence>
<evidence type="ECO:0000256" key="5">
    <source>
        <dbReference type="ARBA" id="ARBA00022827"/>
    </source>
</evidence>
<dbReference type="Pfam" id="PF02219">
    <property type="entry name" value="MTHFR"/>
    <property type="match status" value="1"/>
</dbReference>
<dbReference type="GO" id="GO:0071949">
    <property type="term" value="F:FAD binding"/>
    <property type="evidence" value="ECO:0007669"/>
    <property type="project" value="TreeGrafter"/>
</dbReference>
<dbReference type="RefSeq" id="WP_015725898.1">
    <property type="nucleotide sequence ID" value="NC_014972.1"/>
</dbReference>
<dbReference type="Gene3D" id="3.20.20.220">
    <property type="match status" value="1"/>
</dbReference>
<name>A0A7U4DQQ1_DESPD</name>
<evidence type="ECO:0000256" key="2">
    <source>
        <dbReference type="ARBA" id="ARBA00004777"/>
    </source>
</evidence>
<dbReference type="GO" id="GO:0005829">
    <property type="term" value="C:cytosol"/>
    <property type="evidence" value="ECO:0007669"/>
    <property type="project" value="TreeGrafter"/>
</dbReference>
<reference evidence="10 11" key="1">
    <citation type="journal article" date="2011" name="Stand. Genomic Sci.">
        <title>Complete genome sequence of Desulfobulbus propionicus type strain (1pr3).</title>
        <authorList>
            <person name="Pagani I."/>
            <person name="Lapidus A."/>
            <person name="Nolan M."/>
            <person name="Lucas S."/>
            <person name="Hammon N."/>
            <person name="Deshpande S."/>
            <person name="Cheng J.F."/>
            <person name="Chertkov O."/>
            <person name="Davenport K."/>
            <person name="Tapia R."/>
            <person name="Han C."/>
            <person name="Goodwin L."/>
            <person name="Pitluck S."/>
            <person name="Liolios K."/>
            <person name="Mavromatis K."/>
            <person name="Ivanova N."/>
            <person name="Mikhailova N."/>
            <person name="Pati A."/>
            <person name="Chen A."/>
            <person name="Palaniappan K."/>
            <person name="Land M."/>
            <person name="Hauser L."/>
            <person name="Chang Y.J."/>
            <person name="Jeffries C.D."/>
            <person name="Detter J.C."/>
            <person name="Brambilla E."/>
            <person name="Kannan K.P."/>
            <person name="Djao O.D."/>
            <person name="Rohde M."/>
            <person name="Pukall R."/>
            <person name="Spring S."/>
            <person name="Goker M."/>
            <person name="Sikorski J."/>
            <person name="Woyke T."/>
            <person name="Bristow J."/>
            <person name="Eisen J.A."/>
            <person name="Markowitz V."/>
            <person name="Hugenholtz P."/>
            <person name="Kyrpides N.C."/>
            <person name="Klenk H.P."/>
        </authorList>
    </citation>
    <scope>NUCLEOTIDE SEQUENCE [LARGE SCALE GENOMIC DNA]</scope>
    <source>
        <strain evidence="11">ATCC 33891 / DSM 2032 / 1pr3</strain>
    </source>
</reference>
<evidence type="ECO:0000256" key="6">
    <source>
        <dbReference type="ARBA" id="ARBA00023002"/>
    </source>
</evidence>
<protein>
    <recommendedName>
        <fullName evidence="9">Methylenetetrahydrofolate reductase</fullName>
    </recommendedName>
</protein>
<comment type="similarity">
    <text evidence="3 9">Belongs to the methylenetetrahydrofolate reductase family.</text>
</comment>
<dbReference type="EMBL" id="CP002364">
    <property type="protein sequence ID" value="ADW19374.1"/>
    <property type="molecule type" value="Genomic_DNA"/>
</dbReference>
<dbReference type="GO" id="GO:0106312">
    <property type="term" value="F:methylenetetrahydrofolate reductase (NADH) activity"/>
    <property type="evidence" value="ECO:0007669"/>
    <property type="project" value="UniProtKB-EC"/>
</dbReference>
<dbReference type="PANTHER" id="PTHR45754:SF3">
    <property type="entry name" value="METHYLENETETRAHYDROFOLATE REDUCTASE (NADPH)"/>
    <property type="match status" value="1"/>
</dbReference>
<dbReference type="InterPro" id="IPR003171">
    <property type="entry name" value="Mehydrof_redctse-like"/>
</dbReference>
<evidence type="ECO:0000313" key="10">
    <source>
        <dbReference type="EMBL" id="ADW19374.1"/>
    </source>
</evidence>
<comment type="pathway">
    <text evidence="2 9">One-carbon metabolism; tetrahydrofolate interconversion.</text>
</comment>
<dbReference type="UniPathway" id="UPA00193"/>
<evidence type="ECO:0000256" key="8">
    <source>
        <dbReference type="ARBA" id="ARBA00048628"/>
    </source>
</evidence>
<dbReference type="CDD" id="cd00537">
    <property type="entry name" value="MTHFR"/>
    <property type="match status" value="1"/>
</dbReference>
<evidence type="ECO:0000313" key="11">
    <source>
        <dbReference type="Proteomes" id="UP000006365"/>
    </source>
</evidence>
<keyword evidence="5 9" id="KW-0274">FAD</keyword>
<sequence length="290" mass="31838">MQIPQLIKERRPFVSLEFFPPKKQEEWPAFLEVAQELKQLHPLFASVTYGAGGSTQSNTLEICERLITSCGFEVMPHLTGVTANPEKIDGFLEAIKALGIDNVLALRGDRPTGFTGSDAELFAAFPHASDLVTYIRSHHPRLAIGVAGFTEGHAEAPSFAADLEVMQRKVECGADFVITQLYFDNRTYFDYVERLRVRGVNVPIVPGILPIRNLGSLRFVLEMCNARIPGRLINALIKAHDEGGAEAVYEIGVAYAREQVKGLLAGGAPGVHLYTLNKADMCLQVMDGLL</sequence>
<gene>
    <name evidence="10" type="ordered locus">Despr_3247</name>
</gene>
<accession>A0A7U4DQQ1</accession>
<evidence type="ECO:0000256" key="1">
    <source>
        <dbReference type="ARBA" id="ARBA00001974"/>
    </source>
</evidence>
<comment type="pathway">
    <text evidence="7">Amino-acid biosynthesis; L-methionine biosynthesis via de novo pathway.</text>
</comment>
<dbReference type="GO" id="GO:0009086">
    <property type="term" value="P:methionine biosynthetic process"/>
    <property type="evidence" value="ECO:0007669"/>
    <property type="project" value="TreeGrafter"/>
</dbReference>
<dbReference type="KEGG" id="dpr:Despr_3247"/>
<dbReference type="GO" id="GO:0035999">
    <property type="term" value="P:tetrahydrofolate interconversion"/>
    <property type="evidence" value="ECO:0007669"/>
    <property type="project" value="UniProtKB-UniPathway"/>
</dbReference>